<evidence type="ECO:0000256" key="7">
    <source>
        <dbReference type="SAM" id="Phobius"/>
    </source>
</evidence>
<dbReference type="PANTHER" id="PTHR47663">
    <property type="entry name" value="XYLANOLYTIC TRANSCRIPTIONAL ACTIVATOR XLNR-RELATED"/>
    <property type="match status" value="1"/>
</dbReference>
<comment type="caution">
    <text evidence="9">The sequence shown here is derived from an EMBL/GenBank/DDBJ whole genome shotgun (WGS) entry which is preliminary data.</text>
</comment>
<keyword evidence="7" id="KW-0472">Membrane</keyword>
<evidence type="ECO:0000313" key="9">
    <source>
        <dbReference type="EMBL" id="KAJ9615774.1"/>
    </source>
</evidence>
<feature type="domain" description="Xylanolytic transcriptional activator regulatory" evidence="8">
    <location>
        <begin position="344"/>
        <end position="442"/>
    </location>
</feature>
<evidence type="ECO:0000256" key="2">
    <source>
        <dbReference type="ARBA" id="ARBA00023015"/>
    </source>
</evidence>
<keyword evidence="5" id="KW-0539">Nucleus</keyword>
<dbReference type="CDD" id="cd12148">
    <property type="entry name" value="fungal_TF_MHR"/>
    <property type="match status" value="1"/>
</dbReference>
<sequence>MGNVLEYGHPCQYNRGLRKRGRKPAVRKPSLDGEVDTPRLHVNNDSSQRSSGGSPSVPDLSQGVNEVNDQDDVLIRAEHSSAREYYDPLEEHRSQTPARAPEYLPTLSSPIRHGPSFPAFDGGSPPVRIVAPTVDPGALGDAFGETPMTDVSGDGGSQFQHPTTHTHTPYPYKCLEPILPLLEDIIDVDESCELLEFYFAQPGSSLFRSASPYVLTHVLRKRSLLHPTRPRQTTPALLCTMLWVSAQTADIPLLLLPGERTRVCEALRLLCMRLIKKRDRDYWDRLPDGRLVEGHACVHQQKMIDSTKASILLKSDIPVPSIDDVLTFVLICIVTSGGDFKTDCQVWWSKAVSLMYKMGLNRKDTKCDGSGTTCMTTPCVCRKTTTSDHSLQTLEGQEECRRVFWLLYCLDRHLALSHNSTMCIGDEACEVYTPLPEDVWNSLESAPSELVLIRTYGPPTLVTGTGLFEWFLPLMTILGDVIQVHHQRLHPRFGTLNNNDAVNLIEASLASCAKSINEVESRYETEGLDGTIPASAFLSPSSGHQETPMSQPFDAQVSHRPRRRAQAQLVTAYGTFILHVLHVLLHGKWDAVSMLENDDGWITSAPFMKCASHAISASEAVSQILRCDPELTFMPYLFGIYLLHGSFILLLFADRMPQLGPNESVERACETIIRAHEVCVVTLSTEFQKRFRKVLRSTLYSVRSAGATNAEESKARRRVLSLYRWIKGAKGLAL</sequence>
<organism evidence="9 10">
    <name type="scientific">Cladophialophora chaetospira</name>
    <dbReference type="NCBI Taxonomy" id="386627"/>
    <lineage>
        <taxon>Eukaryota</taxon>
        <taxon>Fungi</taxon>
        <taxon>Dikarya</taxon>
        <taxon>Ascomycota</taxon>
        <taxon>Pezizomycotina</taxon>
        <taxon>Eurotiomycetes</taxon>
        <taxon>Chaetothyriomycetidae</taxon>
        <taxon>Chaetothyriales</taxon>
        <taxon>Herpotrichiellaceae</taxon>
        <taxon>Cladophialophora</taxon>
    </lineage>
</organism>
<feature type="region of interest" description="Disordered" evidence="6">
    <location>
        <begin position="1"/>
        <end position="66"/>
    </location>
</feature>
<feature type="compositionally biased region" description="Low complexity" evidence="6">
    <location>
        <begin position="46"/>
        <end position="56"/>
    </location>
</feature>
<keyword evidence="7" id="KW-1133">Transmembrane helix</keyword>
<dbReference type="InterPro" id="IPR051439">
    <property type="entry name" value="XlnR/Xlr1"/>
</dbReference>
<keyword evidence="3" id="KW-0238">DNA-binding</keyword>
<dbReference type="GO" id="GO:0006351">
    <property type="term" value="P:DNA-templated transcription"/>
    <property type="evidence" value="ECO:0007669"/>
    <property type="project" value="InterPro"/>
</dbReference>
<accession>A0AA39CPG5</accession>
<dbReference type="PANTHER" id="PTHR47663:SF1">
    <property type="entry name" value="XYLANOLYTIC TRANSCRIPTIONAL ACTIVATOR XLNR-RELATED"/>
    <property type="match status" value="1"/>
</dbReference>
<keyword evidence="10" id="KW-1185">Reference proteome</keyword>
<evidence type="ECO:0000313" key="10">
    <source>
        <dbReference type="Proteomes" id="UP001172673"/>
    </source>
</evidence>
<dbReference type="GO" id="GO:0008270">
    <property type="term" value="F:zinc ion binding"/>
    <property type="evidence" value="ECO:0007669"/>
    <property type="project" value="InterPro"/>
</dbReference>
<dbReference type="Proteomes" id="UP001172673">
    <property type="component" value="Unassembled WGS sequence"/>
</dbReference>
<evidence type="ECO:0000256" key="1">
    <source>
        <dbReference type="ARBA" id="ARBA00022833"/>
    </source>
</evidence>
<feature type="compositionally biased region" description="Basic residues" evidence="6">
    <location>
        <begin position="16"/>
        <end position="26"/>
    </location>
</feature>
<feature type="transmembrane region" description="Helical" evidence="7">
    <location>
        <begin position="633"/>
        <end position="653"/>
    </location>
</feature>
<evidence type="ECO:0000259" key="8">
    <source>
        <dbReference type="SMART" id="SM00906"/>
    </source>
</evidence>
<dbReference type="GO" id="GO:0003677">
    <property type="term" value="F:DNA binding"/>
    <property type="evidence" value="ECO:0007669"/>
    <property type="project" value="UniProtKB-KW"/>
</dbReference>
<dbReference type="EMBL" id="JAPDRK010000002">
    <property type="protein sequence ID" value="KAJ9615774.1"/>
    <property type="molecule type" value="Genomic_DNA"/>
</dbReference>
<evidence type="ECO:0000256" key="6">
    <source>
        <dbReference type="SAM" id="MobiDB-lite"/>
    </source>
</evidence>
<dbReference type="InterPro" id="IPR007219">
    <property type="entry name" value="XnlR_reg_dom"/>
</dbReference>
<reference evidence="9" key="1">
    <citation type="submission" date="2022-10" db="EMBL/GenBank/DDBJ databases">
        <title>Culturing micro-colonial fungi from biological soil crusts in the Mojave desert and describing Neophaeococcomyces mojavensis, and introducing the new genera and species Taxawa tesnikishii.</title>
        <authorList>
            <person name="Kurbessoian T."/>
            <person name="Stajich J.E."/>
        </authorList>
    </citation>
    <scope>NUCLEOTIDE SEQUENCE</scope>
    <source>
        <strain evidence="9">TK_41</strain>
    </source>
</reference>
<evidence type="ECO:0000256" key="3">
    <source>
        <dbReference type="ARBA" id="ARBA00023125"/>
    </source>
</evidence>
<dbReference type="Pfam" id="PF04082">
    <property type="entry name" value="Fungal_trans"/>
    <property type="match status" value="1"/>
</dbReference>
<evidence type="ECO:0000256" key="5">
    <source>
        <dbReference type="ARBA" id="ARBA00023242"/>
    </source>
</evidence>
<keyword evidence="2" id="KW-0805">Transcription regulation</keyword>
<dbReference type="AlphaFoldDB" id="A0AA39CPG5"/>
<name>A0AA39CPG5_9EURO</name>
<keyword evidence="4" id="KW-0804">Transcription</keyword>
<evidence type="ECO:0000256" key="4">
    <source>
        <dbReference type="ARBA" id="ARBA00023163"/>
    </source>
</evidence>
<keyword evidence="1" id="KW-0862">Zinc</keyword>
<protein>
    <recommendedName>
        <fullName evidence="8">Xylanolytic transcriptional activator regulatory domain-containing protein</fullName>
    </recommendedName>
</protein>
<dbReference type="SMART" id="SM00906">
    <property type="entry name" value="Fungal_trans"/>
    <property type="match status" value="1"/>
</dbReference>
<proteinExistence type="predicted"/>
<gene>
    <name evidence="9" type="ORF">H2200_001851</name>
</gene>
<keyword evidence="7" id="KW-0812">Transmembrane</keyword>